<feature type="transmembrane region" description="Helical" evidence="5">
    <location>
        <begin position="135"/>
        <end position="154"/>
    </location>
</feature>
<proteinExistence type="predicted"/>
<evidence type="ECO:0000256" key="3">
    <source>
        <dbReference type="ARBA" id="ARBA00022989"/>
    </source>
</evidence>
<dbReference type="InterPro" id="IPR000620">
    <property type="entry name" value="EamA_dom"/>
</dbReference>
<keyword evidence="4 5" id="KW-0472">Membrane</keyword>
<evidence type="ECO:0000256" key="1">
    <source>
        <dbReference type="ARBA" id="ARBA00004141"/>
    </source>
</evidence>
<gene>
    <name evidence="7" type="ORF">HMPREF9695_04873</name>
</gene>
<dbReference type="HOGENOM" id="CLU_033863_5_2_5"/>
<dbReference type="GO" id="GO:0016020">
    <property type="term" value="C:membrane"/>
    <property type="evidence" value="ECO:0007669"/>
    <property type="project" value="UniProtKB-SubCell"/>
</dbReference>
<name>K8P9C2_9BRAD</name>
<feature type="transmembrane region" description="Helical" evidence="5">
    <location>
        <begin position="102"/>
        <end position="123"/>
    </location>
</feature>
<dbReference type="EMBL" id="AGWX01000005">
    <property type="protein sequence ID" value="EKS34963.1"/>
    <property type="molecule type" value="Genomic_DNA"/>
</dbReference>
<organism evidence="7 8">
    <name type="scientific">Afipia broomeae ATCC 49717</name>
    <dbReference type="NCBI Taxonomy" id="883078"/>
    <lineage>
        <taxon>Bacteria</taxon>
        <taxon>Pseudomonadati</taxon>
        <taxon>Pseudomonadota</taxon>
        <taxon>Alphaproteobacteria</taxon>
        <taxon>Hyphomicrobiales</taxon>
        <taxon>Nitrobacteraceae</taxon>
        <taxon>Afipia</taxon>
    </lineage>
</organism>
<keyword evidence="8" id="KW-1185">Reference proteome</keyword>
<dbReference type="AlphaFoldDB" id="K8P9C2"/>
<dbReference type="PATRIC" id="fig|883078.3.peg.5038"/>
<dbReference type="PANTHER" id="PTHR32322">
    <property type="entry name" value="INNER MEMBRANE TRANSPORTER"/>
    <property type="match status" value="1"/>
</dbReference>
<keyword evidence="3 5" id="KW-1133">Transmembrane helix</keyword>
<feature type="domain" description="EamA" evidence="6">
    <location>
        <begin position="162"/>
        <end position="294"/>
    </location>
</feature>
<dbReference type="PANTHER" id="PTHR32322:SF9">
    <property type="entry name" value="AMINO-ACID METABOLITE EFFLUX PUMP-RELATED"/>
    <property type="match status" value="1"/>
</dbReference>
<feature type="transmembrane region" description="Helical" evidence="5">
    <location>
        <begin position="160"/>
        <end position="180"/>
    </location>
</feature>
<feature type="transmembrane region" description="Helical" evidence="5">
    <location>
        <begin position="222"/>
        <end position="245"/>
    </location>
</feature>
<dbReference type="Proteomes" id="UP000001096">
    <property type="component" value="Unassembled WGS sequence"/>
</dbReference>
<sequence length="304" mass="31663">MTLAIETPRSRTATNLVLLVLLATLWGAAYTLVKIGVETIPPLTFISGRTLIAGGILLAIMRLRGITLPRDPVVWKRFMIQACLNSVVPFTLIAYAETHVGAGLATILGSNAPIFAFLLALLFVRHERPTLRQSFGVAAGLTGICLVVGVDALNGLGQDVIAQLALVLSAVMFGAAALFGRNFNGLDPMVPAAGSMICGAVMLTPLSLIVDRPWTLTPSAASVAAWIALAAFSTALAFVIYFRLIQTLGSVGTTAQAYLRVPLGVGLGVVALGETLSPTVWIGLVCVIVGIAAMTIPQRTAGSS</sequence>
<accession>K8P9C2</accession>
<evidence type="ECO:0000256" key="4">
    <source>
        <dbReference type="ARBA" id="ARBA00023136"/>
    </source>
</evidence>
<evidence type="ECO:0000313" key="8">
    <source>
        <dbReference type="Proteomes" id="UP000001096"/>
    </source>
</evidence>
<feature type="transmembrane region" description="Helical" evidence="5">
    <location>
        <begin position="279"/>
        <end position="296"/>
    </location>
</feature>
<feature type="transmembrane region" description="Helical" evidence="5">
    <location>
        <begin position="192"/>
        <end position="210"/>
    </location>
</feature>
<dbReference type="Pfam" id="PF00892">
    <property type="entry name" value="EamA"/>
    <property type="match status" value="2"/>
</dbReference>
<dbReference type="SUPFAM" id="SSF103481">
    <property type="entry name" value="Multidrug resistance efflux transporter EmrE"/>
    <property type="match status" value="2"/>
</dbReference>
<dbReference type="InterPro" id="IPR037185">
    <property type="entry name" value="EmrE-like"/>
</dbReference>
<evidence type="ECO:0000256" key="2">
    <source>
        <dbReference type="ARBA" id="ARBA00022692"/>
    </source>
</evidence>
<dbReference type="eggNOG" id="COG0697">
    <property type="taxonomic scope" value="Bacteria"/>
</dbReference>
<feature type="domain" description="EamA" evidence="6">
    <location>
        <begin position="17"/>
        <end position="148"/>
    </location>
</feature>
<feature type="transmembrane region" description="Helical" evidence="5">
    <location>
        <begin position="78"/>
        <end position="96"/>
    </location>
</feature>
<feature type="transmembrane region" description="Helical" evidence="5">
    <location>
        <begin position="45"/>
        <end position="66"/>
    </location>
</feature>
<evidence type="ECO:0000259" key="6">
    <source>
        <dbReference type="Pfam" id="PF00892"/>
    </source>
</evidence>
<feature type="transmembrane region" description="Helical" evidence="5">
    <location>
        <begin position="12"/>
        <end position="33"/>
    </location>
</feature>
<protein>
    <recommendedName>
        <fullName evidence="6">EamA domain-containing protein</fullName>
    </recommendedName>
</protein>
<evidence type="ECO:0000313" key="7">
    <source>
        <dbReference type="EMBL" id="EKS34963.1"/>
    </source>
</evidence>
<dbReference type="RefSeq" id="WP_006023576.1">
    <property type="nucleotide sequence ID" value="NZ_KB375284.1"/>
</dbReference>
<comment type="subcellular location">
    <subcellularLocation>
        <location evidence="1">Membrane</location>
        <topology evidence="1">Multi-pass membrane protein</topology>
    </subcellularLocation>
</comment>
<evidence type="ECO:0000256" key="5">
    <source>
        <dbReference type="SAM" id="Phobius"/>
    </source>
</evidence>
<comment type="caution">
    <text evidence="7">The sequence shown here is derived from an EMBL/GenBank/DDBJ whole genome shotgun (WGS) entry which is preliminary data.</text>
</comment>
<dbReference type="InterPro" id="IPR050638">
    <property type="entry name" value="AA-Vitamin_Transporters"/>
</dbReference>
<keyword evidence="2 5" id="KW-0812">Transmembrane</keyword>
<reference evidence="7 8" key="1">
    <citation type="submission" date="2012-04" db="EMBL/GenBank/DDBJ databases">
        <title>The Genome Sequence of Afipia broomeae ATCC 49717.</title>
        <authorList>
            <consortium name="The Broad Institute Genome Sequencing Platform"/>
            <person name="Earl A."/>
            <person name="Ward D."/>
            <person name="Feldgarden M."/>
            <person name="Gevers D."/>
            <person name="Huys G."/>
            <person name="Walker B."/>
            <person name="Young S.K."/>
            <person name="Zeng Q."/>
            <person name="Gargeya S."/>
            <person name="Fitzgerald M."/>
            <person name="Haas B."/>
            <person name="Abouelleil A."/>
            <person name="Alvarado L."/>
            <person name="Arachchi H.M."/>
            <person name="Berlin A."/>
            <person name="Chapman S.B."/>
            <person name="Goldberg J."/>
            <person name="Griggs A."/>
            <person name="Gujja S."/>
            <person name="Hansen M."/>
            <person name="Howarth C."/>
            <person name="Imamovic A."/>
            <person name="Larimer J."/>
            <person name="McCowen C."/>
            <person name="Montmayeur A."/>
            <person name="Murphy C."/>
            <person name="Neiman D."/>
            <person name="Pearson M."/>
            <person name="Priest M."/>
            <person name="Roberts A."/>
            <person name="Saif S."/>
            <person name="Shea T."/>
            <person name="Sisk P."/>
            <person name="Sykes S."/>
            <person name="Wortman J."/>
            <person name="Nusbaum C."/>
            <person name="Birren B."/>
        </authorList>
    </citation>
    <scope>NUCLEOTIDE SEQUENCE [LARGE SCALE GENOMIC DNA]</scope>
    <source>
        <strain evidence="7 8">ATCC 49717</strain>
    </source>
</reference>